<feature type="compositionally biased region" description="Basic and acidic residues" evidence="4">
    <location>
        <begin position="1509"/>
        <end position="1534"/>
    </location>
</feature>
<keyword evidence="2" id="KW-0343">GTPase activation</keyword>
<feature type="region of interest" description="Disordered" evidence="4">
    <location>
        <begin position="832"/>
        <end position="852"/>
    </location>
</feature>
<evidence type="ECO:0000256" key="4">
    <source>
        <dbReference type="SAM" id="MobiDB-lite"/>
    </source>
</evidence>
<evidence type="ECO:0000259" key="5">
    <source>
        <dbReference type="PROSITE" id="PS50002"/>
    </source>
</evidence>
<keyword evidence="1 3" id="KW-0728">SH3 domain</keyword>
<feature type="compositionally biased region" description="Low complexity" evidence="4">
    <location>
        <begin position="1485"/>
        <end position="1502"/>
    </location>
</feature>
<evidence type="ECO:0000313" key="8">
    <source>
        <dbReference type="EMBL" id="KAJ6252863.1"/>
    </source>
</evidence>
<protein>
    <submittedName>
        <fullName evidence="8">Neurofibromin</fullName>
    </submittedName>
</protein>
<comment type="caution">
    <text evidence="8">The sequence shown here is derived from an EMBL/GenBank/DDBJ whole genome shotgun (WGS) entry which is preliminary data.</text>
</comment>
<name>A0ABQ8Z7K5_9EUKA</name>
<dbReference type="SUPFAM" id="SSF50729">
    <property type="entry name" value="PH domain-like"/>
    <property type="match status" value="5"/>
</dbReference>
<feature type="compositionally biased region" description="Acidic residues" evidence="4">
    <location>
        <begin position="2236"/>
        <end position="2249"/>
    </location>
</feature>
<dbReference type="Gene3D" id="2.30.29.30">
    <property type="entry name" value="Pleckstrin-homology domain (PH domain)/Phosphotyrosine-binding domain (PTB)"/>
    <property type="match status" value="4"/>
</dbReference>
<dbReference type="PROSITE" id="PS50002">
    <property type="entry name" value="SH3"/>
    <property type="match status" value="2"/>
</dbReference>
<organism evidence="8 9">
    <name type="scientific">Anaeramoeba flamelloides</name>
    <dbReference type="NCBI Taxonomy" id="1746091"/>
    <lineage>
        <taxon>Eukaryota</taxon>
        <taxon>Metamonada</taxon>
        <taxon>Anaeramoebidae</taxon>
        <taxon>Anaeramoeba</taxon>
    </lineage>
</organism>
<proteinExistence type="predicted"/>
<dbReference type="InterPro" id="IPR008936">
    <property type="entry name" value="Rho_GTPase_activation_prot"/>
</dbReference>
<dbReference type="SUPFAM" id="SSF50044">
    <property type="entry name" value="SH3-domain"/>
    <property type="match status" value="2"/>
</dbReference>
<dbReference type="PANTHER" id="PTHR10194">
    <property type="entry name" value="RAS GTPASE-ACTIVATING PROTEINS"/>
    <property type="match status" value="1"/>
</dbReference>
<feature type="compositionally biased region" description="Low complexity" evidence="4">
    <location>
        <begin position="832"/>
        <end position="843"/>
    </location>
</feature>
<feature type="region of interest" description="Disordered" evidence="4">
    <location>
        <begin position="335"/>
        <end position="367"/>
    </location>
</feature>
<dbReference type="InterPro" id="IPR001452">
    <property type="entry name" value="SH3_domain"/>
</dbReference>
<dbReference type="Proteomes" id="UP001150062">
    <property type="component" value="Unassembled WGS sequence"/>
</dbReference>
<dbReference type="Gene3D" id="2.30.30.40">
    <property type="entry name" value="SH3 Domains"/>
    <property type="match status" value="2"/>
</dbReference>
<dbReference type="CDD" id="cd00821">
    <property type="entry name" value="PH"/>
    <property type="match status" value="2"/>
</dbReference>
<feature type="domain" description="Ras-GAP" evidence="7">
    <location>
        <begin position="2360"/>
        <end position="2551"/>
    </location>
</feature>
<dbReference type="InterPro" id="IPR001936">
    <property type="entry name" value="RasGAP_dom"/>
</dbReference>
<dbReference type="SMART" id="SM00323">
    <property type="entry name" value="RasGAP"/>
    <property type="match status" value="1"/>
</dbReference>
<dbReference type="InterPro" id="IPR039360">
    <property type="entry name" value="Ras_GTPase"/>
</dbReference>
<dbReference type="PANTHER" id="PTHR10194:SF60">
    <property type="entry name" value="RAS GTPASE-ACTIVATING PROTEIN RASKOL"/>
    <property type="match status" value="1"/>
</dbReference>
<feature type="domain" description="SH3" evidence="5">
    <location>
        <begin position="1"/>
        <end position="61"/>
    </location>
</feature>
<sequence>MIRVAKFGYLSFDKRFLTFFSGNKILIKDSPNKHPDWLYGTNQETGENGLFPKNYTTTQELYNSYYILSNQSYQKNRKSFRFNSMRLTGDKQQFEHSNFLNNNNNKKKKIELSKIKTYKLRAINSLPIIPIYETTLLKVCEKTGKWEKRYCTLKDKTIYLYKKDQTINNSNPINEIDLSNLICIKKKVFQNKNLNKFCFQLIFSKKIIFFELKNKQFMKNWINSIKLIQLFLHFSSRKCKIEDRLIIEELLNYIPKKKNEIKQKQVLIEINLLKSKIKTTELNFLQNNAKFYEQCLKDLKQWKCFLIIKLDKILKKENFYNCKALVIKDYQPTENKSNQENEYNNKQKNENKSKQENENENKVNNGKVQIKKKSNKLILKKNNIINLIEIHQNTMCLGEINGKIGWFPFDNMKLILYPFDNIDDKSNKKKLNLQSGKLNLQNEGKRKSKKKYVLNDSFEISYEIRNILNEVGFHYQGYLMKQLTNKKKWKKRFFLLINNYLHYYKHEESTIPNLIVNLGNIDRICNATIKTNQENCFEIINKKRPLLLFSDDRVKFNQWVENLQLAINAKNYKKLITENDIEENQNQINLLLNYINELIEKNVKKQKDLYNKKLTFEKKSNYFELKPLITGTKKNMDKKKNKKINDSYNPYFYFLQKYLTITKKLVIYKRYKNKLLGILARLNFPNMVDKEIAYSFESNTNGDLQKNELKFEKNQWFILLKEIDEKYLQVETMNEIGIVPREKLEIIDLPKINKIFLDSKKVLLKYKKYKNIKNSKFSIYNKININIYLKSNNLLSYQNIKIGYNNNDNDKNKDNDSNNNINNNNIIIINNKNKSKSNNNNNNNDDDDDDDLNDEERIIKLYQQVLYEEKMKQSFPIYKEGLLKILKGKKYISKHFRLKSWFFGFYDDKDKIQPYEVIDFRCVTFYDFDSQSKNSNEFTIKTKGGLSKLFIANNEDEVYSWLYTFNICKLFQELSQHTTNNENNNEIMTKKYLQLVQWVNKQIQINVNQQQELNAIINFNKNSFLLENKLKMVKNNSTKEELKQLNSNLDLLKIWKKRLLGKAARLTINDPDDFRIRVFCLRDYNGDTKLNELSFKKGEFLILIRKAFNGVIQAKKNEIVGNIKTEFVELVKPSKIEAINSIGNQNGMSNNNDKFYGFNIQNRNNGEILDDKDQDNHLQTSKDKKYKITKRLIKLKPEGLLAGVHGKYLPTFLQTPVLIEKKIGSNKWNKRILLIDQWNLSIFHRNSLEFEIDVRTIISFEKCLNLIDHNYGFIVSNNEIEIRFIVETNGMLEEWLYNLQIIKNLQLILKPLEEQKYENVKNKYYILINHLSKVKKKNENNLRILSRTKTKLDKEITDELNFLNLYILILNDWLLYILSRICRLRIIEQRDFYCKDYTLKDLIGDDRERAYCLQSYQPNNEEELKGVQHGCYLITNKFSDIDYQARDEMNNMKQVNSKYFQIIVPEIINIEHEFPKKSVNLKSEESSLSNNSDSENNLLSNKLQKKKHSERESSEQDKSEKKMNIRRAILKEDEGGGGDDGDGNVGEEEDEEEEISFIKQKGLGDLIFNKQKEDISFYQSFNLNKMNDKEAIDLAKKCLLLWDKIPESVFNFPIFYQNYLSLKPKIHNQWAVLSGWLLFFYLDKSSDQSNKVYDLRTLNLIIMDVKILILRFSDDNELKLYTQDEKIMKKWLKYFNMIKKCKDFLSESNINEEPRLKLIKLNTVYDWINKKVSKLKLNQKRHKKLLQFHTSNGQIKTNSKLYQTLERIKKQLISLYYWRKRLLVNISKLDLTNQLNNETYNQFGIINKENNIIQDYYQYTTLKYQPKEWIIILNNNFKINNNDKADSLILGMKSSNHDEIGLIFKNDIWILTKKEINTNFLFNFNTIGQSKNYSITINHNQNNYNNGSEKNIQNNDGIDNLDSANHSITTTVTVTTTNNNNMNNNNNNTNNTNMNKIFNYEFQSTSKMNSKLLKEIGSIPIFYEGEVWTYYSGLRSTWKKRYIKLYEFNFLIYLKTNNIKMELLKNLNLENSFEIKRITDLNAIPLINLLPNSSLKSNVFEIVIYKNNKKKSYIFATEDAGTRFEWIYHFKNLMIFKEIFQPLDINYKNERKGHYSQLVDYLSDSITAIETQTNNETNLFKFYNENPNQYINELISLEKKIKLNQKVLKRIHPWREKILQLLLRLKLNDNNDYQPRAYLLKKIKYIVSKNKSNEILEEIIILPKEFVKIVPKFNNDDDDKDDDDDDDNYDKDNDNKNKDKDNINNYNSNQSQIIKNEQLIVINNEDFLKIIPAKPEVMVASYPTNGINGNSTNQLNNKEKKKNEEENILSNEGKTIFYELLTHEDFLISQSFLKMVNFSDLEVLARNFPILLETKKLNLQLLKLVITNEVDKTSYENTLFRRNSIASKLITAYTNRVGITYLKKVIRPIVVEMSRIVGSFEIDENKLIKGENLSDNQERLKKYSIKIMNSILNSIRYCPLVLRDLASILCISSEMKFPQAKYLIISGFFFLRFISPTIVIPESFGIIEEKPTPRVRRGLLLISKIIQGIANLAPFKDESLKYLDDLVVHFEQKIKKFMDKLVEPVLVVKLKNKKLVTIISTLENGQLLICKGNKLTLDYEQISMEELYTNTQVFDYVPESFELEQQLINTALIKLYKIFKIENYQNKFKELFKDVPEILQLILDLTKNN</sequence>
<feature type="region of interest" description="Disordered" evidence="4">
    <location>
        <begin position="1485"/>
        <end position="1551"/>
    </location>
</feature>
<reference evidence="8" key="1">
    <citation type="submission" date="2022-08" db="EMBL/GenBank/DDBJ databases">
        <title>Novel sulfate-reducing endosymbionts in the free-living metamonad Anaeramoeba.</title>
        <authorList>
            <person name="Jerlstrom-Hultqvist J."/>
            <person name="Cepicka I."/>
            <person name="Gallot-Lavallee L."/>
            <person name="Salas-Leiva D."/>
            <person name="Curtis B.A."/>
            <person name="Zahonova K."/>
            <person name="Pipaliya S."/>
            <person name="Dacks J."/>
            <person name="Roger A.J."/>
        </authorList>
    </citation>
    <scope>NUCLEOTIDE SEQUENCE</scope>
    <source>
        <strain evidence="8">Schooner1</strain>
    </source>
</reference>
<dbReference type="SMART" id="SM00326">
    <property type="entry name" value="SH3"/>
    <property type="match status" value="4"/>
</dbReference>
<feature type="compositionally biased region" description="Basic and acidic residues" evidence="4">
    <location>
        <begin position="2250"/>
        <end position="2262"/>
    </location>
</feature>
<dbReference type="Pfam" id="PF00616">
    <property type="entry name" value="RasGAP"/>
    <property type="match status" value="1"/>
</dbReference>
<dbReference type="EMBL" id="JAOAOG010000037">
    <property type="protein sequence ID" value="KAJ6252863.1"/>
    <property type="molecule type" value="Genomic_DNA"/>
</dbReference>
<dbReference type="PROSITE" id="PS50003">
    <property type="entry name" value="PH_DOMAIN"/>
    <property type="match status" value="4"/>
</dbReference>
<dbReference type="Gene3D" id="1.10.506.10">
    <property type="entry name" value="GTPase Activation - p120gap, domain 1"/>
    <property type="match status" value="1"/>
</dbReference>
<dbReference type="PROSITE" id="PS50018">
    <property type="entry name" value="RAS_GTPASE_ACTIV_2"/>
    <property type="match status" value="1"/>
</dbReference>
<feature type="compositionally biased region" description="Basic and acidic residues" evidence="4">
    <location>
        <begin position="337"/>
        <end position="361"/>
    </location>
</feature>
<evidence type="ECO:0000313" key="9">
    <source>
        <dbReference type="Proteomes" id="UP001150062"/>
    </source>
</evidence>
<dbReference type="InterPro" id="IPR036028">
    <property type="entry name" value="SH3-like_dom_sf"/>
</dbReference>
<feature type="domain" description="PH" evidence="6">
    <location>
        <begin position="876"/>
        <end position="970"/>
    </location>
</feature>
<feature type="region of interest" description="Disordered" evidence="4">
    <location>
        <begin position="2233"/>
        <end position="2268"/>
    </location>
</feature>
<dbReference type="SMART" id="SM00233">
    <property type="entry name" value="PH"/>
    <property type="match status" value="6"/>
</dbReference>
<dbReference type="SUPFAM" id="SSF48350">
    <property type="entry name" value="GTPase activation domain, GAP"/>
    <property type="match status" value="1"/>
</dbReference>
<evidence type="ECO:0000256" key="2">
    <source>
        <dbReference type="ARBA" id="ARBA00022468"/>
    </source>
</evidence>
<evidence type="ECO:0000256" key="3">
    <source>
        <dbReference type="PROSITE-ProRule" id="PRU00192"/>
    </source>
</evidence>
<dbReference type="Pfam" id="PF00169">
    <property type="entry name" value="PH"/>
    <property type="match status" value="3"/>
</dbReference>
<feature type="domain" description="PH" evidence="6">
    <location>
        <begin position="472"/>
        <end position="568"/>
    </location>
</feature>
<feature type="compositionally biased region" description="Acidic residues" evidence="4">
    <location>
        <begin position="1535"/>
        <end position="1551"/>
    </location>
</feature>
<evidence type="ECO:0000256" key="1">
    <source>
        <dbReference type="ARBA" id="ARBA00022443"/>
    </source>
</evidence>
<evidence type="ECO:0000259" key="7">
    <source>
        <dbReference type="PROSITE" id="PS50018"/>
    </source>
</evidence>
<feature type="domain" description="SH3" evidence="5">
    <location>
        <begin position="1073"/>
        <end position="1133"/>
    </location>
</feature>
<accession>A0ABQ8Z7K5</accession>
<dbReference type="InterPro" id="IPR011993">
    <property type="entry name" value="PH-like_dom_sf"/>
</dbReference>
<feature type="domain" description="PH" evidence="6">
    <location>
        <begin position="1980"/>
        <end position="2095"/>
    </location>
</feature>
<dbReference type="InterPro" id="IPR001849">
    <property type="entry name" value="PH_domain"/>
</dbReference>
<gene>
    <name evidence="8" type="ORF">M0813_13725</name>
</gene>
<evidence type="ECO:0000259" key="6">
    <source>
        <dbReference type="PROSITE" id="PS50003"/>
    </source>
</evidence>
<keyword evidence="9" id="KW-1185">Reference proteome</keyword>
<feature type="domain" description="PH" evidence="6">
    <location>
        <begin position="129"/>
        <end position="230"/>
    </location>
</feature>